<comment type="caution">
    <text evidence="1">The sequence shown here is derived from an EMBL/GenBank/DDBJ whole genome shotgun (WGS) entry which is preliminary data.</text>
</comment>
<organism evidence="1 2">
    <name type="scientific">Ficus carica</name>
    <name type="common">Common fig</name>
    <dbReference type="NCBI Taxonomy" id="3494"/>
    <lineage>
        <taxon>Eukaryota</taxon>
        <taxon>Viridiplantae</taxon>
        <taxon>Streptophyta</taxon>
        <taxon>Embryophyta</taxon>
        <taxon>Tracheophyta</taxon>
        <taxon>Spermatophyta</taxon>
        <taxon>Magnoliopsida</taxon>
        <taxon>eudicotyledons</taxon>
        <taxon>Gunneridae</taxon>
        <taxon>Pentapetalae</taxon>
        <taxon>rosids</taxon>
        <taxon>fabids</taxon>
        <taxon>Rosales</taxon>
        <taxon>Moraceae</taxon>
        <taxon>Ficeae</taxon>
        <taxon>Ficus</taxon>
    </lineage>
</organism>
<accession>A0AA87ZFS6</accession>
<keyword evidence="2" id="KW-1185">Reference proteome</keyword>
<reference evidence="1" key="1">
    <citation type="submission" date="2023-07" db="EMBL/GenBank/DDBJ databases">
        <title>draft genome sequence of fig (Ficus carica).</title>
        <authorList>
            <person name="Takahashi T."/>
            <person name="Nishimura K."/>
        </authorList>
    </citation>
    <scope>NUCLEOTIDE SEQUENCE</scope>
</reference>
<gene>
    <name evidence="1" type="ORF">TIFTF001_001386</name>
</gene>
<protein>
    <submittedName>
        <fullName evidence="1">Uncharacterized protein</fullName>
    </submittedName>
</protein>
<proteinExistence type="predicted"/>
<dbReference type="EMBL" id="BTGU01000001">
    <property type="protein sequence ID" value="GMN26656.1"/>
    <property type="molecule type" value="Genomic_DNA"/>
</dbReference>
<dbReference type="AlphaFoldDB" id="A0AA87ZFS6"/>
<dbReference type="Proteomes" id="UP001187192">
    <property type="component" value="Unassembled WGS sequence"/>
</dbReference>
<sequence length="82" mass="9375">MLKWVVIRAPWSEQIEWGTERGSGFCEWLPWEASSTSLMVNYYGTRTPTKGNSSRELSLLKCFDAFEGSSSIEEGYHFLDST</sequence>
<evidence type="ECO:0000313" key="2">
    <source>
        <dbReference type="Proteomes" id="UP001187192"/>
    </source>
</evidence>
<evidence type="ECO:0000313" key="1">
    <source>
        <dbReference type="EMBL" id="GMN26656.1"/>
    </source>
</evidence>
<name>A0AA87ZFS6_FICCA</name>